<dbReference type="Proteomes" id="UP000887576">
    <property type="component" value="Unplaced"/>
</dbReference>
<reference evidence="2" key="1">
    <citation type="submission" date="2022-11" db="UniProtKB">
        <authorList>
            <consortium name="WormBaseParasite"/>
        </authorList>
    </citation>
    <scope>IDENTIFICATION</scope>
</reference>
<evidence type="ECO:0000313" key="2">
    <source>
        <dbReference type="WBParaSite" id="JU765_v2.g9529.t1"/>
    </source>
</evidence>
<evidence type="ECO:0000313" key="1">
    <source>
        <dbReference type="Proteomes" id="UP000887576"/>
    </source>
</evidence>
<organism evidence="1 2">
    <name type="scientific">Panagrolaimus sp. JU765</name>
    <dbReference type="NCBI Taxonomy" id="591449"/>
    <lineage>
        <taxon>Eukaryota</taxon>
        <taxon>Metazoa</taxon>
        <taxon>Ecdysozoa</taxon>
        <taxon>Nematoda</taxon>
        <taxon>Chromadorea</taxon>
        <taxon>Rhabditida</taxon>
        <taxon>Tylenchina</taxon>
        <taxon>Panagrolaimomorpha</taxon>
        <taxon>Panagrolaimoidea</taxon>
        <taxon>Panagrolaimidae</taxon>
        <taxon>Panagrolaimus</taxon>
    </lineage>
</organism>
<accession>A0AC34RRA4</accession>
<sequence>MVYKLYYFDVRYYGETARMLLTAAGEKFEDVTWNLEEWQNQRKKESPTGKAPWLEVDGHVIPESFAIYRFLANRFGYAGKDEFEKALALVDSTADFFREGIKSTWDYFLVNCGWKEGDKDKLYKEGLVPALDAVFAYVKKQVDKSGSGFIAPSGLTWVDLFIAENVMLYLDGVPDFEKNYPFAVEYQKRVHSYPKIKDYAESRKNVRTGYVVPPKN</sequence>
<protein>
    <submittedName>
        <fullName evidence="2">Glutathione S-transferase</fullName>
    </submittedName>
</protein>
<proteinExistence type="predicted"/>
<name>A0AC34RRA4_9BILA</name>
<dbReference type="WBParaSite" id="JU765_v2.g9529.t1">
    <property type="protein sequence ID" value="JU765_v2.g9529.t1"/>
    <property type="gene ID" value="JU765_v2.g9529"/>
</dbReference>